<organism evidence="1 2">
    <name type="scientific">Paenibacillus planticolens</name>
    <dbReference type="NCBI Taxonomy" id="2654976"/>
    <lineage>
        <taxon>Bacteria</taxon>
        <taxon>Bacillati</taxon>
        <taxon>Bacillota</taxon>
        <taxon>Bacilli</taxon>
        <taxon>Bacillales</taxon>
        <taxon>Paenibacillaceae</taxon>
        <taxon>Paenibacillus</taxon>
    </lineage>
</organism>
<accession>A0ABX1ZGG7</accession>
<gene>
    <name evidence="1" type="ORF">GC097_04005</name>
</gene>
<dbReference type="Proteomes" id="UP000618579">
    <property type="component" value="Unassembled WGS sequence"/>
</dbReference>
<dbReference type="RefSeq" id="WP_171682064.1">
    <property type="nucleotide sequence ID" value="NZ_WHNZ01000012.1"/>
</dbReference>
<keyword evidence="2" id="KW-1185">Reference proteome</keyword>
<comment type="caution">
    <text evidence="1">The sequence shown here is derived from an EMBL/GenBank/DDBJ whole genome shotgun (WGS) entry which is preliminary data.</text>
</comment>
<dbReference type="Pfam" id="PF10673">
    <property type="entry name" value="DUF2487"/>
    <property type="match status" value="1"/>
</dbReference>
<evidence type="ECO:0000313" key="1">
    <source>
        <dbReference type="EMBL" id="NOU99188.1"/>
    </source>
</evidence>
<proteinExistence type="predicted"/>
<sequence length="144" mass="16283">MKFNDIPAQDWPDLKPYLDTCLLPVTGLTGFEDPASVTAALEQLRDALETIEIPYKGRVVTYPALHYMTAVSMKDQLEALSLHLKRMGFRYVIVLTIHTEDAASWKADQTDLLIVVDMEQWTSGSEQIKASISKQVQQLWQQGD</sequence>
<name>A0ABX1ZGG7_9BACL</name>
<reference evidence="1 2" key="1">
    <citation type="submission" date="2019-10" db="EMBL/GenBank/DDBJ databases">
        <title>Description of Paenibacillus pedi sp. nov.</title>
        <authorList>
            <person name="Carlier A."/>
            <person name="Qi S."/>
        </authorList>
    </citation>
    <scope>NUCLEOTIDE SEQUENCE [LARGE SCALE GENOMIC DNA]</scope>
    <source>
        <strain evidence="1 2">LMG 31457</strain>
    </source>
</reference>
<evidence type="ECO:0000313" key="2">
    <source>
        <dbReference type="Proteomes" id="UP000618579"/>
    </source>
</evidence>
<protein>
    <submittedName>
        <fullName evidence="1">DUF2487 family protein</fullName>
    </submittedName>
</protein>
<dbReference type="EMBL" id="WHNZ01000012">
    <property type="protein sequence ID" value="NOU99188.1"/>
    <property type="molecule type" value="Genomic_DNA"/>
</dbReference>
<dbReference type="InterPro" id="IPR019615">
    <property type="entry name" value="DUF2487"/>
</dbReference>